<dbReference type="Proteomes" id="UP000255061">
    <property type="component" value="Unassembled WGS sequence"/>
</dbReference>
<organism evidence="3 4">
    <name type="scientific">Shewanella morhuae</name>
    <dbReference type="NCBI Taxonomy" id="365591"/>
    <lineage>
        <taxon>Bacteria</taxon>
        <taxon>Pseudomonadati</taxon>
        <taxon>Pseudomonadota</taxon>
        <taxon>Gammaproteobacteria</taxon>
        <taxon>Alteromonadales</taxon>
        <taxon>Shewanellaceae</taxon>
        <taxon>Shewanella</taxon>
    </lineage>
</organism>
<keyword evidence="1" id="KW-0175">Coiled coil</keyword>
<protein>
    <submittedName>
        <fullName evidence="3">Protein of uncharacterized function (DUF1090)</fullName>
    </submittedName>
</protein>
<dbReference type="Pfam" id="PF06476">
    <property type="entry name" value="DUF1090"/>
    <property type="match status" value="1"/>
</dbReference>
<dbReference type="RefSeq" id="WP_115406659.1">
    <property type="nucleotide sequence ID" value="NZ_UGYV01000001.1"/>
</dbReference>
<evidence type="ECO:0000256" key="2">
    <source>
        <dbReference type="SAM" id="SignalP"/>
    </source>
</evidence>
<dbReference type="EMBL" id="UGYV01000001">
    <property type="protein sequence ID" value="SUI90638.1"/>
    <property type="molecule type" value="Genomic_DNA"/>
</dbReference>
<accession>A0A380AZI8</accession>
<feature type="signal peptide" evidence="2">
    <location>
        <begin position="1"/>
        <end position="22"/>
    </location>
</feature>
<proteinExistence type="predicted"/>
<evidence type="ECO:0000313" key="4">
    <source>
        <dbReference type="Proteomes" id="UP000255061"/>
    </source>
</evidence>
<sequence>MQMKYGIYSLVIGLVFSTTSWAADAPKTGCAAKLGAISAQLAQAKAAGNKHRVAGLEKAYSEVSAHCDNDSLYAERLAKVEKLEEKLTERQDELAEAIAEGKSMEKITKKREKVAQAEAELAQARAELAH</sequence>
<evidence type="ECO:0000313" key="3">
    <source>
        <dbReference type="EMBL" id="SUI90638.1"/>
    </source>
</evidence>
<dbReference type="AlphaFoldDB" id="A0A380AZI8"/>
<dbReference type="InterPro" id="IPR009468">
    <property type="entry name" value="DUF1090"/>
</dbReference>
<gene>
    <name evidence="3" type="primary">yqjC</name>
    <name evidence="3" type="ORF">NCTC10736_03128</name>
</gene>
<evidence type="ECO:0000256" key="1">
    <source>
        <dbReference type="SAM" id="Coils"/>
    </source>
</evidence>
<feature type="chain" id="PRO_5017062163" evidence="2">
    <location>
        <begin position="23"/>
        <end position="130"/>
    </location>
</feature>
<feature type="coiled-coil region" evidence="1">
    <location>
        <begin position="73"/>
        <end position="127"/>
    </location>
</feature>
<keyword evidence="2" id="KW-0732">Signal</keyword>
<reference evidence="3 4" key="1">
    <citation type="submission" date="2018-06" db="EMBL/GenBank/DDBJ databases">
        <authorList>
            <consortium name="Pathogen Informatics"/>
            <person name="Doyle S."/>
        </authorList>
    </citation>
    <scope>NUCLEOTIDE SEQUENCE [LARGE SCALE GENOMIC DNA]</scope>
    <source>
        <strain evidence="3 4">NCTC10736</strain>
    </source>
</reference>
<name>A0A380AZI8_9GAMM</name>